<dbReference type="SUPFAM" id="SSF53850">
    <property type="entry name" value="Periplasmic binding protein-like II"/>
    <property type="match status" value="1"/>
</dbReference>
<dbReference type="Proteomes" id="UP000824229">
    <property type="component" value="Unassembled WGS sequence"/>
</dbReference>
<name>A0A9E2NLZ1_9FIRM</name>
<feature type="non-terminal residue" evidence="1">
    <location>
        <position position="1"/>
    </location>
</feature>
<organism evidence="1 2">
    <name type="scientific">Candidatus Cellulosilyticum pullistercoris</name>
    <dbReference type="NCBI Taxonomy" id="2838521"/>
    <lineage>
        <taxon>Bacteria</taxon>
        <taxon>Bacillati</taxon>
        <taxon>Bacillota</taxon>
        <taxon>Clostridia</taxon>
        <taxon>Lachnospirales</taxon>
        <taxon>Cellulosilyticaceae</taxon>
        <taxon>Cellulosilyticum</taxon>
    </lineage>
</organism>
<sequence length="113" mass="12857">RKSISLMDLVDYPYLCFEQGDYNSFYFSEEILSTIKREQQIKVRDRATLFNLAIGLNGYTISTGIISKELNGPNIIARPLAVDEIIRIGVLTHRNATLSRLGIAYIEALKKYI</sequence>
<accession>A0A9E2NLZ1</accession>
<evidence type="ECO:0000313" key="2">
    <source>
        <dbReference type="Proteomes" id="UP000824229"/>
    </source>
</evidence>
<evidence type="ECO:0000313" key="1">
    <source>
        <dbReference type="EMBL" id="MBU3804887.1"/>
    </source>
</evidence>
<reference evidence="1" key="1">
    <citation type="journal article" date="2021" name="PeerJ">
        <title>Extensive microbial diversity within the chicken gut microbiome revealed by metagenomics and culture.</title>
        <authorList>
            <person name="Gilroy R."/>
            <person name="Ravi A."/>
            <person name="Getino M."/>
            <person name="Pursley I."/>
            <person name="Horton D.L."/>
            <person name="Alikhan N.F."/>
            <person name="Baker D."/>
            <person name="Gharbi K."/>
            <person name="Hall N."/>
            <person name="Watson M."/>
            <person name="Adriaenssens E.M."/>
            <person name="Foster-Nyarko E."/>
            <person name="Jarju S."/>
            <person name="Secka A."/>
            <person name="Antonio M."/>
            <person name="Oren A."/>
            <person name="Chaudhuri R.R."/>
            <person name="La Ragione R."/>
            <person name="Hildebrand F."/>
            <person name="Pallen M.J."/>
        </authorList>
    </citation>
    <scope>NUCLEOTIDE SEQUENCE</scope>
    <source>
        <strain evidence="1">B5-657</strain>
    </source>
</reference>
<dbReference type="EMBL" id="JAHLFQ010000210">
    <property type="protein sequence ID" value="MBU3804887.1"/>
    <property type="molecule type" value="Genomic_DNA"/>
</dbReference>
<gene>
    <name evidence="1" type="ORF">H9872_09060</name>
</gene>
<protein>
    <submittedName>
        <fullName evidence="1">LysR family transcriptional regulator</fullName>
    </submittedName>
</protein>
<proteinExistence type="predicted"/>
<reference evidence="1" key="2">
    <citation type="submission" date="2021-04" db="EMBL/GenBank/DDBJ databases">
        <authorList>
            <person name="Gilroy R."/>
        </authorList>
    </citation>
    <scope>NUCLEOTIDE SEQUENCE</scope>
    <source>
        <strain evidence="1">B5-657</strain>
    </source>
</reference>
<dbReference type="AlphaFoldDB" id="A0A9E2NLZ1"/>
<comment type="caution">
    <text evidence="1">The sequence shown here is derived from an EMBL/GenBank/DDBJ whole genome shotgun (WGS) entry which is preliminary data.</text>
</comment>